<evidence type="ECO:0000256" key="6">
    <source>
        <dbReference type="ARBA" id="ARBA00023136"/>
    </source>
</evidence>
<reference evidence="9 10" key="1">
    <citation type="submission" date="2021-01" db="EMBL/GenBank/DDBJ databases">
        <title>Isolation and description of Catonella massiliensis sp. nov., a novel Catonella species, isolated from a stable periodontitis subject.</title>
        <authorList>
            <person name="Antezack A."/>
            <person name="Boxberger M."/>
            <person name="La Scola B."/>
            <person name="Monnet-Corti V."/>
        </authorList>
    </citation>
    <scope>NUCLEOTIDE SEQUENCE [LARGE SCALE GENOMIC DNA]</scope>
    <source>
        <strain evidence="9 10">Marseille-Q4567</strain>
    </source>
</reference>
<feature type="transmembrane region" description="Helical" evidence="8">
    <location>
        <begin position="78"/>
        <end position="97"/>
    </location>
</feature>
<evidence type="ECO:0000256" key="4">
    <source>
        <dbReference type="ARBA" id="ARBA00022692"/>
    </source>
</evidence>
<dbReference type="InterPro" id="IPR004299">
    <property type="entry name" value="MBOAT_fam"/>
</dbReference>
<evidence type="ECO:0000256" key="1">
    <source>
        <dbReference type="ARBA" id="ARBA00004651"/>
    </source>
</evidence>
<keyword evidence="10" id="KW-1185">Reference proteome</keyword>
<feature type="transmembrane region" description="Helical" evidence="8">
    <location>
        <begin position="409"/>
        <end position="430"/>
    </location>
</feature>
<evidence type="ECO:0000256" key="7">
    <source>
        <dbReference type="PIRNR" id="PIRNR016636"/>
    </source>
</evidence>
<dbReference type="InterPro" id="IPR028362">
    <property type="entry name" value="AlgI"/>
</dbReference>
<name>A0ABS1IZD9_9FIRM</name>
<dbReference type="InterPro" id="IPR051085">
    <property type="entry name" value="MB_O-acyltransferase"/>
</dbReference>
<comment type="subcellular location">
    <subcellularLocation>
        <location evidence="1">Cell membrane</location>
        <topology evidence="1">Multi-pass membrane protein</topology>
    </subcellularLocation>
</comment>
<keyword evidence="4 8" id="KW-0812">Transmembrane</keyword>
<keyword evidence="7" id="KW-0012">Acyltransferase</keyword>
<feature type="transmembrane region" description="Helical" evidence="8">
    <location>
        <begin position="450"/>
        <end position="473"/>
    </location>
</feature>
<dbReference type="PANTHER" id="PTHR13285:SF18">
    <property type="entry name" value="PROTEIN-CYSTEINE N-PALMITOYLTRANSFERASE RASP"/>
    <property type="match status" value="1"/>
</dbReference>
<dbReference type="Proteomes" id="UP000604730">
    <property type="component" value="Unassembled WGS sequence"/>
</dbReference>
<evidence type="ECO:0000256" key="8">
    <source>
        <dbReference type="SAM" id="Phobius"/>
    </source>
</evidence>
<dbReference type="RefSeq" id="WP_208428755.1">
    <property type="nucleotide sequence ID" value="NZ_JAEPRJ010000001.1"/>
</dbReference>
<dbReference type="PANTHER" id="PTHR13285">
    <property type="entry name" value="ACYLTRANSFERASE"/>
    <property type="match status" value="1"/>
</dbReference>
<keyword evidence="5 8" id="KW-1133">Transmembrane helix</keyword>
<gene>
    <name evidence="9" type="ORF">JJN12_05585</name>
</gene>
<feature type="transmembrane region" description="Helical" evidence="8">
    <location>
        <begin position="33"/>
        <end position="58"/>
    </location>
</feature>
<evidence type="ECO:0000313" key="9">
    <source>
        <dbReference type="EMBL" id="MBK5897260.1"/>
    </source>
</evidence>
<dbReference type="Pfam" id="PF03062">
    <property type="entry name" value="MBOAT"/>
    <property type="match status" value="1"/>
</dbReference>
<dbReference type="InterPro" id="IPR024194">
    <property type="entry name" value="Ac/AlaTfrase_AlgI/DltB"/>
</dbReference>
<evidence type="ECO:0000256" key="3">
    <source>
        <dbReference type="ARBA" id="ARBA00022475"/>
    </source>
</evidence>
<keyword evidence="3 7" id="KW-1003">Cell membrane</keyword>
<protein>
    <submittedName>
        <fullName evidence="9">MBOAT family protein</fullName>
    </submittedName>
</protein>
<organism evidence="9 10">
    <name type="scientific">Catonella massiliensis</name>
    <dbReference type="NCBI Taxonomy" id="2799636"/>
    <lineage>
        <taxon>Bacteria</taxon>
        <taxon>Bacillati</taxon>
        <taxon>Bacillota</taxon>
        <taxon>Clostridia</taxon>
        <taxon>Lachnospirales</taxon>
        <taxon>Lachnospiraceae</taxon>
        <taxon>Catonella</taxon>
    </lineage>
</organism>
<evidence type="ECO:0000313" key="10">
    <source>
        <dbReference type="Proteomes" id="UP000604730"/>
    </source>
</evidence>
<dbReference type="PIRSF" id="PIRSF500217">
    <property type="entry name" value="AlgI"/>
    <property type="match status" value="1"/>
</dbReference>
<proteinExistence type="inferred from homology"/>
<comment type="similarity">
    <text evidence="2 7">Belongs to the membrane-bound acyltransferase family.</text>
</comment>
<evidence type="ECO:0000256" key="5">
    <source>
        <dbReference type="ARBA" id="ARBA00022989"/>
    </source>
</evidence>
<dbReference type="EMBL" id="JAEPRJ010000001">
    <property type="protein sequence ID" value="MBK5897260.1"/>
    <property type="molecule type" value="Genomic_DNA"/>
</dbReference>
<feature type="transmembrane region" description="Helical" evidence="8">
    <location>
        <begin position="356"/>
        <end position="373"/>
    </location>
</feature>
<evidence type="ECO:0000256" key="2">
    <source>
        <dbReference type="ARBA" id="ARBA00010323"/>
    </source>
</evidence>
<comment type="caution">
    <text evidence="9">The sequence shown here is derived from an EMBL/GenBank/DDBJ whole genome shotgun (WGS) entry which is preliminary data.</text>
</comment>
<accession>A0ABS1IZD9</accession>
<keyword evidence="6 7" id="KW-0472">Membrane</keyword>
<sequence>MSLSSLFFVLCFLPIMAMIYFTTTVVGYKNRIILIFSLLFYSFGGVSYLVLLMVMTAIGWISGVKIETAPDKNTKKKWLIFSIVVFVLVLGIFKYTNFFVGTVTSIAGINWKPLAIALPMGISFYTFKLISYVTDVYTGKCSAEEHYSVLLLYTSIFPQALQGPIERYKDIKDEIYNRDTRAYDISEGIYRFAVGLAKKTILADHIGELANTLSPVTESISGATMLAVWVGSLCYAMQLYLDFSAYTDMAIGVGRILGFHFTENFNYPYVATSVKDFWRRWHITLSSFFRDYVYIPLGGNRAGLLRTGFNLFVVWMLTGLWHGASWNFVLWGLFYMPFIMIENWWKKMNFPLFPRIIRQVITIFIINFAWLLFRYSDINQLKEVISIFLGIKSNGFSISTVNISIQNNIFIIIACVLSCTPVFSLLGKMISAKACNSRSAACLYQGMRTLFCLILLLLSLAAMAGNSFTPFLYNQF</sequence>
<feature type="transmembrane region" description="Helical" evidence="8">
    <location>
        <begin position="311"/>
        <end position="336"/>
    </location>
</feature>
<feature type="transmembrane region" description="Helical" evidence="8">
    <location>
        <begin position="109"/>
        <end position="127"/>
    </location>
</feature>
<dbReference type="PIRSF" id="PIRSF016636">
    <property type="entry name" value="AlgI_DltB"/>
    <property type="match status" value="1"/>
</dbReference>
<keyword evidence="7" id="KW-0808">Transferase</keyword>